<dbReference type="Pfam" id="PF02609">
    <property type="entry name" value="Exonuc_VII_S"/>
    <property type="match status" value="1"/>
</dbReference>
<dbReference type="SUPFAM" id="SSF116842">
    <property type="entry name" value="XseB-like"/>
    <property type="match status" value="1"/>
</dbReference>
<comment type="subcellular location">
    <subcellularLocation>
        <location evidence="6">Cytoplasm</location>
    </subcellularLocation>
</comment>
<dbReference type="InterPro" id="IPR003761">
    <property type="entry name" value="Exonuc_VII_S"/>
</dbReference>
<evidence type="ECO:0000256" key="6">
    <source>
        <dbReference type="HAMAP-Rule" id="MF_00337"/>
    </source>
</evidence>
<dbReference type="NCBIfam" id="NF002139">
    <property type="entry name" value="PRK00977.1-3"/>
    <property type="match status" value="1"/>
</dbReference>
<accession>A0A502G4Z5</accession>
<dbReference type="EC" id="3.1.11.6" evidence="6"/>
<keyword evidence="4 6" id="KW-0378">Hydrolase</keyword>
<dbReference type="InterPro" id="IPR037004">
    <property type="entry name" value="Exonuc_VII_ssu_sf"/>
</dbReference>
<comment type="catalytic activity">
    <reaction evidence="6">
        <text>Exonucleolytic cleavage in either 5'- to 3'- or 3'- to 5'-direction to yield nucleoside 5'-phosphates.</text>
        <dbReference type="EC" id="3.1.11.6"/>
    </reaction>
</comment>
<dbReference type="GO" id="GO:0006308">
    <property type="term" value="P:DNA catabolic process"/>
    <property type="evidence" value="ECO:0007669"/>
    <property type="project" value="UniProtKB-UniRule"/>
</dbReference>
<keyword evidence="2 6" id="KW-0963">Cytoplasm</keyword>
<reference evidence="7 8" key="1">
    <citation type="journal article" date="2019" name="Environ. Microbiol.">
        <title>Species interactions and distinct microbial communities in high Arctic permafrost affected cryosols are associated with the CH4 and CO2 gas fluxes.</title>
        <authorList>
            <person name="Altshuler I."/>
            <person name="Hamel J."/>
            <person name="Turney S."/>
            <person name="Magnuson E."/>
            <person name="Levesque R."/>
            <person name="Greer C."/>
            <person name="Whyte L.G."/>
        </authorList>
    </citation>
    <scope>NUCLEOTIDE SEQUENCE [LARGE SCALE GENOMIC DNA]</scope>
    <source>
        <strain evidence="7 8">E6.1</strain>
    </source>
</reference>
<sequence>MDTPIEELTFEAALKELEGIVSRLESGDAPLDQAIALYERGDKLRRRCDDRLTAAQARIEAIRTDSEGRAVGTQPFAAG</sequence>
<dbReference type="Proteomes" id="UP000319931">
    <property type="component" value="Unassembled WGS sequence"/>
</dbReference>
<gene>
    <name evidence="6" type="primary">xseB</name>
    <name evidence="7" type="ORF">EAH76_01540</name>
</gene>
<dbReference type="HAMAP" id="MF_00337">
    <property type="entry name" value="Exonuc_7_S"/>
    <property type="match status" value="1"/>
</dbReference>
<keyword evidence="3 6" id="KW-0540">Nuclease</keyword>
<dbReference type="Gene3D" id="1.10.287.1040">
    <property type="entry name" value="Exonuclease VII, small subunit"/>
    <property type="match status" value="1"/>
</dbReference>
<dbReference type="GO" id="GO:0009318">
    <property type="term" value="C:exodeoxyribonuclease VII complex"/>
    <property type="evidence" value="ECO:0007669"/>
    <property type="project" value="UniProtKB-UniRule"/>
</dbReference>
<name>A0A502G4Z5_9SPHN</name>
<evidence type="ECO:0000256" key="1">
    <source>
        <dbReference type="ARBA" id="ARBA00009998"/>
    </source>
</evidence>
<dbReference type="RefSeq" id="WP_010185119.1">
    <property type="nucleotide sequence ID" value="NZ_BNAQ01000005.1"/>
</dbReference>
<dbReference type="EMBL" id="RCZC01000001">
    <property type="protein sequence ID" value="TPG56276.1"/>
    <property type="molecule type" value="Genomic_DNA"/>
</dbReference>
<dbReference type="AlphaFoldDB" id="A0A502G4Z5"/>
<comment type="subunit">
    <text evidence="6">Heterooligomer composed of large and small subunits.</text>
</comment>
<comment type="caution">
    <text evidence="7">The sequence shown here is derived from an EMBL/GenBank/DDBJ whole genome shotgun (WGS) entry which is preliminary data.</text>
</comment>
<dbReference type="NCBIfam" id="TIGR01280">
    <property type="entry name" value="xseB"/>
    <property type="match status" value="1"/>
</dbReference>
<proteinExistence type="inferred from homology"/>
<keyword evidence="8" id="KW-1185">Reference proteome</keyword>
<protein>
    <recommendedName>
        <fullName evidence="6">Exodeoxyribonuclease 7 small subunit</fullName>
        <ecNumber evidence="6">3.1.11.6</ecNumber>
    </recommendedName>
    <alternativeName>
        <fullName evidence="6">Exodeoxyribonuclease VII small subunit</fullName>
        <shortName evidence="6">Exonuclease VII small subunit</shortName>
    </alternativeName>
</protein>
<dbReference type="OrthoDB" id="9808145at2"/>
<comment type="function">
    <text evidence="6">Bidirectionally degrades single-stranded DNA into large acid-insoluble oligonucleotides, which are then degraded further into small acid-soluble oligonucleotides.</text>
</comment>
<dbReference type="PANTHER" id="PTHR34137">
    <property type="entry name" value="EXODEOXYRIBONUCLEASE 7 SMALL SUBUNIT"/>
    <property type="match status" value="1"/>
</dbReference>
<keyword evidence="5 6" id="KW-0269">Exonuclease</keyword>
<dbReference type="GO" id="GO:0005829">
    <property type="term" value="C:cytosol"/>
    <property type="evidence" value="ECO:0007669"/>
    <property type="project" value="TreeGrafter"/>
</dbReference>
<dbReference type="PANTHER" id="PTHR34137:SF1">
    <property type="entry name" value="EXODEOXYRIBONUCLEASE 7 SMALL SUBUNIT"/>
    <property type="match status" value="1"/>
</dbReference>
<evidence type="ECO:0000256" key="2">
    <source>
        <dbReference type="ARBA" id="ARBA00022490"/>
    </source>
</evidence>
<organism evidence="7 8">
    <name type="scientific">Sphingomonas glacialis</name>
    <dbReference type="NCBI Taxonomy" id="658225"/>
    <lineage>
        <taxon>Bacteria</taxon>
        <taxon>Pseudomonadati</taxon>
        <taxon>Pseudomonadota</taxon>
        <taxon>Alphaproteobacteria</taxon>
        <taxon>Sphingomonadales</taxon>
        <taxon>Sphingomonadaceae</taxon>
        <taxon>Sphingomonas</taxon>
    </lineage>
</organism>
<evidence type="ECO:0000256" key="5">
    <source>
        <dbReference type="ARBA" id="ARBA00022839"/>
    </source>
</evidence>
<dbReference type="GO" id="GO:0008855">
    <property type="term" value="F:exodeoxyribonuclease VII activity"/>
    <property type="evidence" value="ECO:0007669"/>
    <property type="project" value="UniProtKB-UniRule"/>
</dbReference>
<evidence type="ECO:0000313" key="8">
    <source>
        <dbReference type="Proteomes" id="UP000319931"/>
    </source>
</evidence>
<evidence type="ECO:0000256" key="4">
    <source>
        <dbReference type="ARBA" id="ARBA00022801"/>
    </source>
</evidence>
<evidence type="ECO:0000256" key="3">
    <source>
        <dbReference type="ARBA" id="ARBA00022722"/>
    </source>
</evidence>
<comment type="similarity">
    <text evidence="1 6">Belongs to the XseB family.</text>
</comment>
<evidence type="ECO:0000313" key="7">
    <source>
        <dbReference type="EMBL" id="TPG56276.1"/>
    </source>
</evidence>